<sequence>MFSRREALSLSNVQFSKSKEAVQQGEQLLASRVFQQASFDKHILTTIFSYRVRFYLTHPLSEHFSVFNPLSGKEKCISGEVSIYKRCYGILDSAIQTRNVANVSRSLVATASELLGCSIQARDVPIYTRPDRFGNRVEYPEPGTLDKQLLLLAGYIVDSPVPSFARGIVATTAFLNLHPFCDGNGRVGRILLNYMWGRAPDNYVPVSVIHALSKGGYEIRLRSAQVFNEWDDLVAYYFFIVQILHLDARTRASD</sequence>
<organism evidence="2 3">
    <name type="scientific">Pseudomonas poae</name>
    <dbReference type="NCBI Taxonomy" id="200451"/>
    <lineage>
        <taxon>Bacteria</taxon>
        <taxon>Pseudomonadati</taxon>
        <taxon>Pseudomonadota</taxon>
        <taxon>Gammaproteobacteria</taxon>
        <taxon>Pseudomonadales</taxon>
        <taxon>Pseudomonadaceae</taxon>
        <taxon>Pseudomonas</taxon>
    </lineage>
</organism>
<dbReference type="Pfam" id="PF02661">
    <property type="entry name" value="Fic"/>
    <property type="match status" value="1"/>
</dbReference>
<evidence type="ECO:0000313" key="3">
    <source>
        <dbReference type="Proteomes" id="UP000238045"/>
    </source>
</evidence>
<dbReference type="PROSITE" id="PS51459">
    <property type="entry name" value="FIDO"/>
    <property type="match status" value="1"/>
</dbReference>
<keyword evidence="3" id="KW-1185">Reference proteome</keyword>
<proteinExistence type="predicted"/>
<dbReference type="InterPro" id="IPR003812">
    <property type="entry name" value="Fido"/>
</dbReference>
<protein>
    <recommendedName>
        <fullName evidence="1">Fido domain-containing protein</fullName>
    </recommendedName>
</protein>
<dbReference type="InterPro" id="IPR036597">
    <property type="entry name" value="Fido-like_dom_sf"/>
</dbReference>
<gene>
    <name evidence="2" type="ORF">CQZ99_12025</name>
</gene>
<dbReference type="Gene3D" id="1.10.3290.10">
    <property type="entry name" value="Fido-like domain"/>
    <property type="match status" value="1"/>
</dbReference>
<feature type="domain" description="Fido" evidence="1">
    <location>
        <begin position="95"/>
        <end position="239"/>
    </location>
</feature>
<comment type="caution">
    <text evidence="2">The sequence shown here is derived from an EMBL/GenBank/DDBJ whole genome shotgun (WGS) entry which is preliminary data.</text>
</comment>
<reference evidence="2 3" key="1">
    <citation type="submission" date="2017-09" db="EMBL/GenBank/DDBJ databases">
        <title>Genomic, metabolic, and phenotypic characteristics of bacterial isolates from the natural microbiome of the model nematode Caenorhabditis elegans.</title>
        <authorList>
            <person name="Zimmermann J."/>
            <person name="Obeng N."/>
            <person name="Yang W."/>
            <person name="Obeng O."/>
            <person name="Kissoyan K."/>
            <person name="Pees B."/>
            <person name="Dirksen P."/>
            <person name="Hoppner M."/>
            <person name="Franke A."/>
            <person name="Rosenstiel P."/>
            <person name="Leippe M."/>
            <person name="Dierking K."/>
            <person name="Kaleta C."/>
            <person name="Schulenburg H."/>
        </authorList>
    </citation>
    <scope>NUCLEOTIDE SEQUENCE [LARGE SCALE GENOMIC DNA]</scope>
    <source>
        <strain evidence="2 3">MYb117</strain>
    </source>
</reference>
<dbReference type="AlphaFoldDB" id="A0A2S9ETJ6"/>
<dbReference type="EMBL" id="PCQL01000010">
    <property type="protein sequence ID" value="PRC19032.1"/>
    <property type="molecule type" value="Genomic_DNA"/>
</dbReference>
<accession>A0A2S9ETJ6</accession>
<evidence type="ECO:0000313" key="2">
    <source>
        <dbReference type="EMBL" id="PRC19032.1"/>
    </source>
</evidence>
<evidence type="ECO:0000259" key="1">
    <source>
        <dbReference type="PROSITE" id="PS51459"/>
    </source>
</evidence>
<dbReference type="Proteomes" id="UP000238045">
    <property type="component" value="Unassembled WGS sequence"/>
</dbReference>
<name>A0A2S9ETJ6_9PSED</name>
<dbReference type="SUPFAM" id="SSF140931">
    <property type="entry name" value="Fic-like"/>
    <property type="match status" value="1"/>
</dbReference>